<accession>A0A3L8PQP0</accession>
<dbReference type="AlphaFoldDB" id="A0A3L8PQP0"/>
<sequence>MQSISAFLCCLQAAEALPTWGMSAAYNLASQGEILTSCEAVHRTQFPNFNAALTLHTHPAFFDSKEAGLRLLTLFFCVCRRC</sequence>
<name>A0A3L8PQP0_9GAMM</name>
<organism evidence="1 2">
    <name type="scientific">Parashewanella curva</name>
    <dbReference type="NCBI Taxonomy" id="2338552"/>
    <lineage>
        <taxon>Bacteria</taxon>
        <taxon>Pseudomonadati</taxon>
        <taxon>Pseudomonadota</taxon>
        <taxon>Gammaproteobacteria</taxon>
        <taxon>Alteromonadales</taxon>
        <taxon>Shewanellaceae</taxon>
        <taxon>Parashewanella</taxon>
    </lineage>
</organism>
<dbReference type="Proteomes" id="UP000281474">
    <property type="component" value="Unassembled WGS sequence"/>
</dbReference>
<reference evidence="1 2" key="1">
    <citation type="submission" date="2018-09" db="EMBL/GenBank/DDBJ databases">
        <title>Phylogeny of the Shewanellaceae, and recommendation for two new genera, Pseudoshewanella and Parashewanella.</title>
        <authorList>
            <person name="Wang G."/>
        </authorList>
    </citation>
    <scope>NUCLEOTIDE SEQUENCE [LARGE SCALE GENOMIC DNA]</scope>
    <source>
        <strain evidence="1 2">C51</strain>
    </source>
</reference>
<evidence type="ECO:0000313" key="1">
    <source>
        <dbReference type="EMBL" id="RLV57697.1"/>
    </source>
</evidence>
<proteinExistence type="predicted"/>
<keyword evidence="2" id="KW-1185">Reference proteome</keyword>
<protein>
    <submittedName>
        <fullName evidence="1">Uncharacterized protein</fullName>
    </submittedName>
</protein>
<dbReference type="EMBL" id="QZEI01000174">
    <property type="protein sequence ID" value="RLV57697.1"/>
    <property type="molecule type" value="Genomic_DNA"/>
</dbReference>
<evidence type="ECO:0000313" key="2">
    <source>
        <dbReference type="Proteomes" id="UP000281474"/>
    </source>
</evidence>
<gene>
    <name evidence="1" type="ORF">D5018_21185</name>
</gene>
<comment type="caution">
    <text evidence="1">The sequence shown here is derived from an EMBL/GenBank/DDBJ whole genome shotgun (WGS) entry which is preliminary data.</text>
</comment>